<feature type="non-terminal residue" evidence="1">
    <location>
        <position position="142"/>
    </location>
</feature>
<evidence type="ECO:0000313" key="1">
    <source>
        <dbReference type="EMBL" id="ERM97224.1"/>
    </source>
</evidence>
<reference evidence="2" key="1">
    <citation type="journal article" date="2013" name="Science">
        <title>The Amborella genome and the evolution of flowering plants.</title>
        <authorList>
            <consortium name="Amborella Genome Project"/>
        </authorList>
    </citation>
    <scope>NUCLEOTIDE SEQUENCE [LARGE SCALE GENOMIC DNA]</scope>
</reference>
<feature type="non-terminal residue" evidence="1">
    <location>
        <position position="1"/>
    </location>
</feature>
<proteinExistence type="predicted"/>
<sequence length="142" mass="15035">LSPTPHPSFFSPPPLAPLPRPLAALPPLNPILASLPDPAPPPPPFLRSLILFLPHLLRPPPPLLFPLPPGEVNIWTPLTSKASSSLGSSSSVPLSVGSNFCSRMDQAQGSIDKVMGVIGFKFGGSPEDVATFFKSNPEARFK</sequence>
<dbReference type="STRING" id="13333.W1NQX0"/>
<dbReference type="Proteomes" id="UP000017836">
    <property type="component" value="Unassembled WGS sequence"/>
</dbReference>
<gene>
    <name evidence="1" type="ORF">AMTR_s00119p00071140</name>
</gene>
<evidence type="ECO:0000313" key="2">
    <source>
        <dbReference type="Proteomes" id="UP000017836"/>
    </source>
</evidence>
<dbReference type="AlphaFoldDB" id="W1NQX0"/>
<dbReference type="HOGENOM" id="CLU_1820703_0_0_1"/>
<protein>
    <submittedName>
        <fullName evidence="1">Uncharacterized protein</fullName>
    </submittedName>
</protein>
<dbReference type="EMBL" id="KI396540">
    <property type="protein sequence ID" value="ERM97224.1"/>
    <property type="molecule type" value="Genomic_DNA"/>
</dbReference>
<accession>W1NQX0</accession>
<organism evidence="1 2">
    <name type="scientific">Amborella trichopoda</name>
    <dbReference type="NCBI Taxonomy" id="13333"/>
    <lineage>
        <taxon>Eukaryota</taxon>
        <taxon>Viridiplantae</taxon>
        <taxon>Streptophyta</taxon>
        <taxon>Embryophyta</taxon>
        <taxon>Tracheophyta</taxon>
        <taxon>Spermatophyta</taxon>
        <taxon>Magnoliopsida</taxon>
        <taxon>Amborellales</taxon>
        <taxon>Amborellaceae</taxon>
        <taxon>Amborella</taxon>
    </lineage>
</organism>
<name>W1NQX0_AMBTC</name>
<keyword evidence="2" id="KW-1185">Reference proteome</keyword>